<dbReference type="GO" id="GO:0003677">
    <property type="term" value="F:DNA binding"/>
    <property type="evidence" value="ECO:0007669"/>
    <property type="project" value="UniProtKB-KW"/>
</dbReference>
<dbReference type="PANTHER" id="PTHR43214">
    <property type="entry name" value="TWO-COMPONENT RESPONSE REGULATOR"/>
    <property type="match status" value="1"/>
</dbReference>
<feature type="domain" description="Response regulatory" evidence="4">
    <location>
        <begin position="7"/>
        <end position="123"/>
    </location>
</feature>
<proteinExistence type="predicted"/>
<dbReference type="InterPro" id="IPR039420">
    <property type="entry name" value="WalR-like"/>
</dbReference>
<dbReference type="PROSITE" id="PS50110">
    <property type="entry name" value="RESPONSE_REGULATORY"/>
    <property type="match status" value="1"/>
</dbReference>
<protein>
    <recommendedName>
        <fullName evidence="4">Response regulatory domain-containing protein</fullName>
    </recommendedName>
</protein>
<evidence type="ECO:0000256" key="2">
    <source>
        <dbReference type="ARBA" id="ARBA00023125"/>
    </source>
</evidence>
<dbReference type="PANTHER" id="PTHR43214:SF24">
    <property type="entry name" value="TRANSCRIPTIONAL REGULATORY PROTEIN NARL-RELATED"/>
    <property type="match status" value="1"/>
</dbReference>
<name>X1N9Z3_9ZZZZ</name>
<evidence type="ECO:0000313" key="5">
    <source>
        <dbReference type="EMBL" id="GAI27001.1"/>
    </source>
</evidence>
<dbReference type="CDD" id="cd17535">
    <property type="entry name" value="REC_NarL-like"/>
    <property type="match status" value="1"/>
</dbReference>
<dbReference type="SMART" id="SM00448">
    <property type="entry name" value="REC"/>
    <property type="match status" value="1"/>
</dbReference>
<dbReference type="GO" id="GO:0000160">
    <property type="term" value="P:phosphorelay signal transduction system"/>
    <property type="evidence" value="ECO:0007669"/>
    <property type="project" value="InterPro"/>
</dbReference>
<organism evidence="5">
    <name type="scientific">marine sediment metagenome</name>
    <dbReference type="NCBI Taxonomy" id="412755"/>
    <lineage>
        <taxon>unclassified sequences</taxon>
        <taxon>metagenomes</taxon>
        <taxon>ecological metagenomes</taxon>
    </lineage>
</organism>
<keyword evidence="2" id="KW-0238">DNA-binding</keyword>
<evidence type="ECO:0000259" key="4">
    <source>
        <dbReference type="PROSITE" id="PS50110"/>
    </source>
</evidence>
<accession>X1N9Z3</accession>
<reference evidence="5" key="1">
    <citation type="journal article" date="2014" name="Front. Microbiol.">
        <title>High frequency of phylogenetically diverse reductive dehalogenase-homologous genes in deep subseafloor sedimentary metagenomes.</title>
        <authorList>
            <person name="Kawai M."/>
            <person name="Futagami T."/>
            <person name="Toyoda A."/>
            <person name="Takaki Y."/>
            <person name="Nishi S."/>
            <person name="Hori S."/>
            <person name="Arai W."/>
            <person name="Tsubouchi T."/>
            <person name="Morono Y."/>
            <person name="Uchiyama I."/>
            <person name="Ito T."/>
            <person name="Fujiyama A."/>
            <person name="Inagaki F."/>
            <person name="Takami H."/>
        </authorList>
    </citation>
    <scope>NUCLEOTIDE SEQUENCE</scope>
    <source>
        <strain evidence="5">Expedition CK06-06</strain>
    </source>
</reference>
<gene>
    <name evidence="5" type="ORF">S06H3_35951</name>
</gene>
<dbReference type="InterPro" id="IPR058245">
    <property type="entry name" value="NreC/VraR/RcsB-like_REC"/>
</dbReference>
<keyword evidence="3" id="KW-0804">Transcription</keyword>
<dbReference type="InterPro" id="IPR001789">
    <property type="entry name" value="Sig_transdc_resp-reg_receiver"/>
</dbReference>
<comment type="caution">
    <text evidence="5">The sequence shown here is derived from an EMBL/GenBank/DDBJ whole genome shotgun (WGS) entry which is preliminary data.</text>
</comment>
<feature type="non-terminal residue" evidence="5">
    <location>
        <position position="179"/>
    </location>
</feature>
<dbReference type="InterPro" id="IPR011006">
    <property type="entry name" value="CheY-like_superfamily"/>
</dbReference>
<keyword evidence="1" id="KW-0805">Transcription regulation</keyword>
<evidence type="ECO:0000256" key="1">
    <source>
        <dbReference type="ARBA" id="ARBA00023015"/>
    </source>
</evidence>
<dbReference type="EMBL" id="BARV01021730">
    <property type="protein sequence ID" value="GAI27001.1"/>
    <property type="molecule type" value="Genomic_DNA"/>
</dbReference>
<dbReference type="SUPFAM" id="SSF52172">
    <property type="entry name" value="CheY-like"/>
    <property type="match status" value="1"/>
</dbReference>
<dbReference type="Pfam" id="PF00072">
    <property type="entry name" value="Response_reg"/>
    <property type="match status" value="1"/>
</dbReference>
<dbReference type="AlphaFoldDB" id="X1N9Z3"/>
<dbReference type="Gene3D" id="3.40.50.2300">
    <property type="match status" value="1"/>
</dbReference>
<evidence type="ECO:0000256" key="3">
    <source>
        <dbReference type="ARBA" id="ARBA00023163"/>
    </source>
</evidence>
<sequence>MDTNKIQVFIMSQQFLFRQGIEHALSSVEDIEILGNTEVNDRVLSAIDTFPPDVALVDIDGSTDNGLKLAHKIRQRSPNIGVIMLSSNPNDTQLFQALKAQAAAYLAKDITADQLVDSVRHVARGEHPINESLTTRPKVAKQVFQEFQELSRRSTAEAFISPLTPRETEILNYIAQGYL</sequence>